<proteinExistence type="predicted"/>
<dbReference type="AlphaFoldDB" id="A0A6J4RMA2"/>
<name>A0A6J4RMA2_9ACTN</name>
<accession>A0A6J4RMA2</accession>
<protein>
    <submittedName>
        <fullName evidence="1">Uncharacterized protein</fullName>
    </submittedName>
</protein>
<sequence>MTGVSAGRHDLDDLVDAWSEYDYYSAHPTSLHDLAVRRVTAMEAAFGLEERAGRSEWRAMLEATIRAAARLTTPFDGWSTTSPELVELTRVSVPGIDSAAARYDEELRSFARLLVVELYGVDPRATVGPGELIAAGWDPAEADPSLNSY</sequence>
<evidence type="ECO:0000313" key="1">
    <source>
        <dbReference type="EMBL" id="CAA9473023.1"/>
    </source>
</evidence>
<reference evidence="1" key="1">
    <citation type="submission" date="2020-02" db="EMBL/GenBank/DDBJ databases">
        <authorList>
            <person name="Meier V. D."/>
        </authorList>
    </citation>
    <scope>NUCLEOTIDE SEQUENCE</scope>
    <source>
        <strain evidence="1">AVDCRST_MAG53</strain>
    </source>
</reference>
<organism evidence="1">
    <name type="scientific">uncultured Solirubrobacteraceae bacterium</name>
    <dbReference type="NCBI Taxonomy" id="1162706"/>
    <lineage>
        <taxon>Bacteria</taxon>
        <taxon>Bacillati</taxon>
        <taxon>Actinomycetota</taxon>
        <taxon>Thermoleophilia</taxon>
        <taxon>Solirubrobacterales</taxon>
        <taxon>Solirubrobacteraceae</taxon>
        <taxon>environmental samples</taxon>
    </lineage>
</organism>
<dbReference type="EMBL" id="CADCVR010000003">
    <property type="protein sequence ID" value="CAA9473023.1"/>
    <property type="molecule type" value="Genomic_DNA"/>
</dbReference>
<gene>
    <name evidence="1" type="ORF">AVDCRST_MAG53-53</name>
</gene>